<dbReference type="Proteomes" id="UP000267521">
    <property type="component" value="Unassembled WGS sequence"/>
</dbReference>
<accession>A0A3M6QWD3</accession>
<keyword evidence="5" id="KW-0133">Cell shape</keyword>
<dbReference type="PANTHER" id="PTHR37484:SF1">
    <property type="entry name" value="ROD SHAPE-DETERMINING PROTEIN MRED"/>
    <property type="match status" value="1"/>
</dbReference>
<comment type="subcellular location">
    <subcellularLocation>
        <location evidence="1">Cell membrane</location>
        <topology evidence="1">Multi-pass membrane protein</topology>
    </subcellularLocation>
</comment>
<keyword evidence="3" id="KW-1003">Cell membrane</keyword>
<feature type="transmembrane region" description="Helical" evidence="8">
    <location>
        <begin position="109"/>
        <end position="126"/>
    </location>
</feature>
<evidence type="ECO:0000313" key="11">
    <source>
        <dbReference type="EMBL" id="RMX07293.1"/>
    </source>
</evidence>
<comment type="caution">
    <text evidence="9">The sequence shown here is derived from an EMBL/GenBank/DDBJ whole genome shotgun (WGS) entry which is preliminary data.</text>
</comment>
<keyword evidence="4 8" id="KW-0812">Transmembrane</keyword>
<dbReference type="GO" id="GO:0005886">
    <property type="term" value="C:plasma membrane"/>
    <property type="evidence" value="ECO:0007669"/>
    <property type="project" value="UniProtKB-SubCell"/>
</dbReference>
<evidence type="ECO:0000256" key="7">
    <source>
        <dbReference type="ARBA" id="ARBA00023136"/>
    </source>
</evidence>
<evidence type="ECO:0000313" key="9">
    <source>
        <dbReference type="EMBL" id="RMX00627.1"/>
    </source>
</evidence>
<evidence type="ECO:0000313" key="13">
    <source>
        <dbReference type="Proteomes" id="UP000267521"/>
    </source>
</evidence>
<evidence type="ECO:0000313" key="14">
    <source>
        <dbReference type="Proteomes" id="UP000281171"/>
    </source>
</evidence>
<dbReference type="Proteomes" id="UP000281171">
    <property type="component" value="Unassembled WGS sequence"/>
</dbReference>
<sequence length="173" mass="19234">MQLPHSAQILRPAKPRFIVLSLLLALCFQALPLGQVPWKPDLALLTLTFWALHQPQRVSIGVAFVLGVVMDVLSASLMGQHALAYVVLIFWVQTVQNRLLWYPTGSQQALLLLLPFVTASALQWLAGWLSSHILPSPLSLLAPVLQTVLWPLMRALLLAPQLSSLTEKERRPL</sequence>
<dbReference type="PANTHER" id="PTHR37484">
    <property type="entry name" value="ROD SHAPE-DETERMINING PROTEIN MRED"/>
    <property type="match status" value="1"/>
</dbReference>
<evidence type="ECO:0000256" key="4">
    <source>
        <dbReference type="ARBA" id="ARBA00022692"/>
    </source>
</evidence>
<dbReference type="EMBL" id="RDQL01000004">
    <property type="protein sequence ID" value="RMX00990.1"/>
    <property type="molecule type" value="Genomic_DNA"/>
</dbReference>
<evidence type="ECO:0000256" key="1">
    <source>
        <dbReference type="ARBA" id="ARBA00004651"/>
    </source>
</evidence>
<keyword evidence="7 8" id="KW-0472">Membrane</keyword>
<evidence type="ECO:0000256" key="6">
    <source>
        <dbReference type="ARBA" id="ARBA00022989"/>
    </source>
</evidence>
<feature type="transmembrane region" description="Helical" evidence="8">
    <location>
        <begin position="138"/>
        <end position="159"/>
    </location>
</feature>
<proteinExistence type="inferred from homology"/>
<evidence type="ECO:0000256" key="3">
    <source>
        <dbReference type="ARBA" id="ARBA00022475"/>
    </source>
</evidence>
<evidence type="ECO:0000256" key="8">
    <source>
        <dbReference type="SAM" id="Phobius"/>
    </source>
</evidence>
<dbReference type="EMBL" id="RDQM01000002">
    <property type="protein sequence ID" value="RMX00627.1"/>
    <property type="molecule type" value="Genomic_DNA"/>
</dbReference>
<dbReference type="RefSeq" id="WP_122237308.1">
    <property type="nucleotide sequence ID" value="NZ_RDQK01000022.1"/>
</dbReference>
<evidence type="ECO:0000313" key="10">
    <source>
        <dbReference type="EMBL" id="RMX00990.1"/>
    </source>
</evidence>
<keyword evidence="6 8" id="KW-1133">Transmembrane helix</keyword>
<keyword evidence="12" id="KW-1185">Reference proteome</keyword>
<dbReference type="InterPro" id="IPR007227">
    <property type="entry name" value="Cell_shape_determining_MreD"/>
</dbReference>
<evidence type="ECO:0000313" key="12">
    <source>
        <dbReference type="Proteomes" id="UP000267035"/>
    </source>
</evidence>
<evidence type="ECO:0000256" key="5">
    <source>
        <dbReference type="ARBA" id="ARBA00022960"/>
    </source>
</evidence>
<feature type="transmembrane region" description="Helical" evidence="8">
    <location>
        <begin position="58"/>
        <end position="88"/>
    </location>
</feature>
<organism evidence="9 13">
    <name type="scientific">Allofranklinella schreckenbergeri</name>
    <dbReference type="NCBI Taxonomy" id="1076744"/>
    <lineage>
        <taxon>Bacteria</taxon>
        <taxon>Pseudomonadati</taxon>
        <taxon>Pseudomonadota</taxon>
        <taxon>Betaproteobacteria</taxon>
        <taxon>Burkholderiales</taxon>
        <taxon>Comamonadaceae</taxon>
        <taxon>Allofranklinella</taxon>
    </lineage>
</organism>
<protein>
    <submittedName>
        <fullName evidence="9">Rod shape-determining protein MreD</fullName>
    </submittedName>
</protein>
<gene>
    <name evidence="9" type="primary">mreD</name>
    <name evidence="11" type="ORF">EBQ24_09365</name>
    <name evidence="10" type="ORF">EBQ25_04080</name>
    <name evidence="9" type="ORF">EBQ26_01675</name>
</gene>
<dbReference type="InterPro" id="IPR026034">
    <property type="entry name" value="MreD_proteobac"/>
</dbReference>
<dbReference type="AlphaFoldDB" id="A0A3M6QC92"/>
<dbReference type="NCBIfam" id="TIGR03426">
    <property type="entry name" value="shape_MreD"/>
    <property type="match status" value="1"/>
</dbReference>
<dbReference type="PIRSF" id="PIRSF018472">
    <property type="entry name" value="MreD_proteobac"/>
    <property type="match status" value="1"/>
</dbReference>
<dbReference type="Pfam" id="PF04093">
    <property type="entry name" value="MreD"/>
    <property type="match status" value="1"/>
</dbReference>
<dbReference type="GO" id="GO:0008360">
    <property type="term" value="P:regulation of cell shape"/>
    <property type="evidence" value="ECO:0007669"/>
    <property type="project" value="UniProtKB-KW"/>
</dbReference>
<comment type="similarity">
    <text evidence="2">Belongs to the MreD family.</text>
</comment>
<reference evidence="12 13" key="1">
    <citation type="submission" date="2018-10" db="EMBL/GenBank/DDBJ databases">
        <title>Comamonadaceae CDC group NO-1 genome sequencing and assembly.</title>
        <authorList>
            <person name="Bernier A.-M."/>
            <person name="Bernard K."/>
        </authorList>
    </citation>
    <scope>NUCLEOTIDE SEQUENCE [LARGE SCALE GENOMIC DNA]</scope>
    <source>
        <strain evidence="10 12">NML161473</strain>
        <strain evidence="11 14">NML180581</strain>
        <strain evidence="9 13">NML970147</strain>
    </source>
</reference>
<accession>A0A3M6QC92</accession>
<dbReference type="Proteomes" id="UP000267035">
    <property type="component" value="Unassembled WGS sequence"/>
</dbReference>
<name>A0A3M6QC92_9BURK</name>
<dbReference type="EMBL" id="RDQK01000022">
    <property type="protein sequence ID" value="RMX07293.1"/>
    <property type="molecule type" value="Genomic_DNA"/>
</dbReference>
<evidence type="ECO:0000256" key="2">
    <source>
        <dbReference type="ARBA" id="ARBA00007776"/>
    </source>
</evidence>
<accession>A0A3M6QD64</accession>